<proteinExistence type="predicted"/>
<dbReference type="Pfam" id="PF00392">
    <property type="entry name" value="GntR"/>
    <property type="match status" value="1"/>
</dbReference>
<dbReference type="InterPro" id="IPR036388">
    <property type="entry name" value="WH-like_DNA-bd_sf"/>
</dbReference>
<dbReference type="PROSITE" id="PS50949">
    <property type="entry name" value="HTH_GNTR"/>
    <property type="match status" value="1"/>
</dbReference>
<dbReference type="RefSeq" id="WP_280875466.1">
    <property type="nucleotide sequence ID" value="NZ_JARXVH010000002.1"/>
</dbReference>
<evidence type="ECO:0000313" key="6">
    <source>
        <dbReference type="Proteomes" id="UP001160499"/>
    </source>
</evidence>
<dbReference type="SUPFAM" id="SSF46785">
    <property type="entry name" value="Winged helix' DNA-binding domain"/>
    <property type="match status" value="1"/>
</dbReference>
<dbReference type="PRINTS" id="PR00035">
    <property type="entry name" value="HTHGNTR"/>
</dbReference>
<dbReference type="Gene3D" id="1.20.120.530">
    <property type="entry name" value="GntR ligand-binding domain-like"/>
    <property type="match status" value="1"/>
</dbReference>
<comment type="caution">
    <text evidence="5">The sequence shown here is derived from an EMBL/GenBank/DDBJ whole genome shotgun (WGS) entry which is preliminary data.</text>
</comment>
<evidence type="ECO:0000256" key="2">
    <source>
        <dbReference type="ARBA" id="ARBA00023125"/>
    </source>
</evidence>
<dbReference type="CDD" id="cd07377">
    <property type="entry name" value="WHTH_GntR"/>
    <property type="match status" value="1"/>
</dbReference>
<reference evidence="5 6" key="1">
    <citation type="submission" date="2023-04" db="EMBL/GenBank/DDBJ databases">
        <title>Forest soil microbial communities from Buena Vista Peninsula, Colon Province, Panama.</title>
        <authorList>
            <person name="Bouskill N."/>
        </authorList>
    </citation>
    <scope>NUCLEOTIDE SEQUENCE [LARGE SCALE GENOMIC DNA]</scope>
    <source>
        <strain evidence="5 6">GGS1</strain>
    </source>
</reference>
<dbReference type="InterPro" id="IPR011711">
    <property type="entry name" value="GntR_C"/>
</dbReference>
<dbReference type="EMBL" id="JARXVH010000002">
    <property type="protein sequence ID" value="MDH6214427.1"/>
    <property type="molecule type" value="Genomic_DNA"/>
</dbReference>
<keyword evidence="6" id="KW-1185">Reference proteome</keyword>
<dbReference type="SMART" id="SM00345">
    <property type="entry name" value="HTH_GNTR"/>
    <property type="match status" value="1"/>
</dbReference>
<dbReference type="SMART" id="SM00895">
    <property type="entry name" value="FCD"/>
    <property type="match status" value="1"/>
</dbReference>
<keyword evidence="3" id="KW-0804">Transcription</keyword>
<evidence type="ECO:0000259" key="4">
    <source>
        <dbReference type="PROSITE" id="PS50949"/>
    </source>
</evidence>
<dbReference type="InterPro" id="IPR008920">
    <property type="entry name" value="TF_FadR/GntR_C"/>
</dbReference>
<name>A0ABT6LDQ2_9ACTN</name>
<accession>A0ABT6LDQ2</accession>
<dbReference type="GO" id="GO:0003677">
    <property type="term" value="F:DNA binding"/>
    <property type="evidence" value="ECO:0007669"/>
    <property type="project" value="UniProtKB-KW"/>
</dbReference>
<evidence type="ECO:0000256" key="1">
    <source>
        <dbReference type="ARBA" id="ARBA00023015"/>
    </source>
</evidence>
<gene>
    <name evidence="5" type="ORF">M2283_001710</name>
</gene>
<feature type="domain" description="HTH gntR-type" evidence="4">
    <location>
        <begin position="33"/>
        <end position="103"/>
    </location>
</feature>
<keyword evidence="2 5" id="KW-0238">DNA-binding</keyword>
<evidence type="ECO:0000256" key="3">
    <source>
        <dbReference type="ARBA" id="ARBA00023163"/>
    </source>
</evidence>
<sequence>MTEEPAVAEAARAETPTVPVPARGRVGRQVRVPKTAELVAAELRRQIVRGELKPGDALPPESGLMEQFGISRPTLREAFRVLESESLITVRRGAHGGARVSAPDSDVAARFAGLILEYRGATLGDVYRAAAVIEPPCVRQLAAKHTADDIKRLRDAVAAEKAVLDDPLGLVEAQDTFHALLVELTGNQTLILLCGMLRNIIDRANASYTAAATDAATQKAQALKGHRAHVRLVGLIESGKADEAEKLWQRHISGADDVVNGAGPKTVLELID</sequence>
<dbReference type="InterPro" id="IPR036390">
    <property type="entry name" value="WH_DNA-bd_sf"/>
</dbReference>
<dbReference type="Pfam" id="PF07729">
    <property type="entry name" value="FCD"/>
    <property type="match status" value="1"/>
</dbReference>
<dbReference type="Proteomes" id="UP001160499">
    <property type="component" value="Unassembled WGS sequence"/>
</dbReference>
<dbReference type="PANTHER" id="PTHR43537">
    <property type="entry name" value="TRANSCRIPTIONAL REGULATOR, GNTR FAMILY"/>
    <property type="match status" value="1"/>
</dbReference>
<evidence type="ECO:0000313" key="5">
    <source>
        <dbReference type="EMBL" id="MDH6214427.1"/>
    </source>
</evidence>
<dbReference type="Gene3D" id="1.10.10.10">
    <property type="entry name" value="Winged helix-like DNA-binding domain superfamily/Winged helix DNA-binding domain"/>
    <property type="match status" value="1"/>
</dbReference>
<dbReference type="PANTHER" id="PTHR43537:SF24">
    <property type="entry name" value="GLUCONATE OPERON TRANSCRIPTIONAL REPRESSOR"/>
    <property type="match status" value="1"/>
</dbReference>
<keyword evidence="1" id="KW-0805">Transcription regulation</keyword>
<protein>
    <submittedName>
        <fullName evidence="5">DNA-binding FadR family transcriptional regulator</fullName>
    </submittedName>
</protein>
<dbReference type="InterPro" id="IPR000524">
    <property type="entry name" value="Tscrpt_reg_HTH_GntR"/>
</dbReference>
<dbReference type="SUPFAM" id="SSF48008">
    <property type="entry name" value="GntR ligand-binding domain-like"/>
    <property type="match status" value="1"/>
</dbReference>
<organism evidence="5 6">
    <name type="scientific">Streptomyces pseudovenezuelae</name>
    <dbReference type="NCBI Taxonomy" id="67350"/>
    <lineage>
        <taxon>Bacteria</taxon>
        <taxon>Bacillati</taxon>
        <taxon>Actinomycetota</taxon>
        <taxon>Actinomycetes</taxon>
        <taxon>Kitasatosporales</taxon>
        <taxon>Streptomycetaceae</taxon>
        <taxon>Streptomyces</taxon>
        <taxon>Streptomyces aurantiacus group</taxon>
    </lineage>
</organism>